<proteinExistence type="predicted"/>
<dbReference type="Pfam" id="PF09669">
    <property type="entry name" value="Phage_pRha"/>
    <property type="match status" value="1"/>
</dbReference>
<dbReference type="InterPro" id="IPR014054">
    <property type="entry name" value="Phage_regulatory_Rha"/>
</dbReference>
<organism evidence="1 2">
    <name type="scientific">Achromobacter denitrificans</name>
    <name type="common">Alcaligenes denitrificans</name>
    <dbReference type="NCBI Taxonomy" id="32002"/>
    <lineage>
        <taxon>Bacteria</taxon>
        <taxon>Pseudomonadati</taxon>
        <taxon>Pseudomonadota</taxon>
        <taxon>Betaproteobacteria</taxon>
        <taxon>Burkholderiales</taxon>
        <taxon>Alcaligenaceae</taxon>
        <taxon>Achromobacter</taxon>
    </lineage>
</organism>
<keyword evidence="2" id="KW-1185">Reference proteome</keyword>
<accession>A0ABZ3GEW6</accession>
<name>A0ABZ3GEW6_ACHDE</name>
<evidence type="ECO:0000313" key="1">
    <source>
        <dbReference type="EMBL" id="XAN19633.1"/>
    </source>
</evidence>
<dbReference type="NCBIfam" id="TIGR02681">
    <property type="entry name" value="phage_pRha"/>
    <property type="match status" value="1"/>
</dbReference>
<gene>
    <name evidence="1" type="ORF">AAIK43_16695</name>
</gene>
<evidence type="ECO:0000313" key="2">
    <source>
        <dbReference type="Proteomes" id="UP001446337"/>
    </source>
</evidence>
<dbReference type="EMBL" id="CP154792">
    <property type="protein sequence ID" value="XAN19633.1"/>
    <property type="molecule type" value="Genomic_DNA"/>
</dbReference>
<sequence>MDLKEIQELVTVDGDKLITDTRKVARAFGKQHKNVLRAVDAIRDSSSPEVQEHYRLNFEPVEDLDAKGQLRRLYLMTKDGLSELAMSFTGEKARLTRIRFIHAFNAMAEYINAGRSGLWQQMNALLAKDADSKARASFGSHLLLDRKRQKPIFEQRYGELMERIQRPLQLT</sequence>
<protein>
    <submittedName>
        <fullName evidence="1">Rha family transcriptional regulator</fullName>
    </submittedName>
</protein>
<reference evidence="1 2" key="1">
    <citation type="submission" date="2024-05" db="EMBL/GenBank/DDBJ databases">
        <title>Achromobacter denitrificans. BP1, complete genome.</title>
        <authorList>
            <person name="Zhang B."/>
        </authorList>
    </citation>
    <scope>NUCLEOTIDE SEQUENCE [LARGE SCALE GENOMIC DNA]</scope>
    <source>
        <strain evidence="1 2">BP1</strain>
    </source>
</reference>
<dbReference type="RefSeq" id="WP_343499662.1">
    <property type="nucleotide sequence ID" value="NZ_CP154792.1"/>
</dbReference>
<dbReference type="Proteomes" id="UP001446337">
    <property type="component" value="Chromosome"/>
</dbReference>